<gene>
    <name evidence="4" type="ORF">AAE3_LOCUS10871</name>
</gene>
<dbReference type="EMBL" id="CACVBS010000068">
    <property type="protein sequence ID" value="CAA7268604.1"/>
    <property type="molecule type" value="Genomic_DNA"/>
</dbReference>
<feature type="transmembrane region" description="Helical" evidence="2">
    <location>
        <begin position="86"/>
        <end position="108"/>
    </location>
</feature>
<feature type="transmembrane region" description="Helical" evidence="2">
    <location>
        <begin position="6"/>
        <end position="29"/>
    </location>
</feature>
<sequence>MSLDRAALNALFGPELVGMCVGMLLQGMLFSQMHNYFNRYRDDSRLNKNFVLYIVLLETVSSGVTVALVYQPLILEFGQESAVNSVPLGLIIIPPIVVAIATPIHLYVARRIHILHESIWVPLIICTLSFASMAGGIWSSVATVHNGIYVQHLPAKLLSPALLWMVAAAVADLLIAAALSWSLYNRKTGYKSTDAVIDRIIFFTVQTGVVTAIAALLSVITLVALPLSNTTTYVFNVTLMKLYGNFILATLNNRASWNDTLNRTDTSVLFPQSAISAGPDTFPSNWQCQCRRRPTVTDSIPLSFARSREGQDPRNTTVEYHDSKDLNFSPSQAV</sequence>
<keyword evidence="2" id="KW-0472">Membrane</keyword>
<feature type="region of interest" description="Disordered" evidence="1">
    <location>
        <begin position="306"/>
        <end position="334"/>
    </location>
</feature>
<feature type="transmembrane region" description="Helical" evidence="2">
    <location>
        <begin position="50"/>
        <end position="74"/>
    </location>
</feature>
<accession>A0A8S0VZG7</accession>
<dbReference type="Pfam" id="PF20152">
    <property type="entry name" value="DUF6534"/>
    <property type="match status" value="1"/>
</dbReference>
<dbReference type="OrthoDB" id="3265526at2759"/>
<evidence type="ECO:0000256" key="2">
    <source>
        <dbReference type="SAM" id="Phobius"/>
    </source>
</evidence>
<protein>
    <recommendedName>
        <fullName evidence="3">DUF6534 domain-containing protein</fullName>
    </recommendedName>
</protein>
<evidence type="ECO:0000313" key="4">
    <source>
        <dbReference type="EMBL" id="CAA7268604.1"/>
    </source>
</evidence>
<comment type="caution">
    <text evidence="4">The sequence shown here is derived from an EMBL/GenBank/DDBJ whole genome shotgun (WGS) entry which is preliminary data.</text>
</comment>
<dbReference type="Proteomes" id="UP000467700">
    <property type="component" value="Unassembled WGS sequence"/>
</dbReference>
<feature type="transmembrane region" description="Helical" evidence="2">
    <location>
        <begin position="161"/>
        <end position="179"/>
    </location>
</feature>
<organism evidence="4 5">
    <name type="scientific">Cyclocybe aegerita</name>
    <name type="common">Black poplar mushroom</name>
    <name type="synonym">Agrocybe aegerita</name>
    <dbReference type="NCBI Taxonomy" id="1973307"/>
    <lineage>
        <taxon>Eukaryota</taxon>
        <taxon>Fungi</taxon>
        <taxon>Dikarya</taxon>
        <taxon>Basidiomycota</taxon>
        <taxon>Agaricomycotina</taxon>
        <taxon>Agaricomycetes</taxon>
        <taxon>Agaricomycetidae</taxon>
        <taxon>Agaricales</taxon>
        <taxon>Agaricineae</taxon>
        <taxon>Bolbitiaceae</taxon>
        <taxon>Cyclocybe</taxon>
    </lineage>
</organism>
<feature type="transmembrane region" description="Helical" evidence="2">
    <location>
        <begin position="200"/>
        <end position="227"/>
    </location>
</feature>
<evidence type="ECO:0000256" key="1">
    <source>
        <dbReference type="SAM" id="MobiDB-lite"/>
    </source>
</evidence>
<feature type="transmembrane region" description="Helical" evidence="2">
    <location>
        <begin position="233"/>
        <end position="251"/>
    </location>
</feature>
<keyword evidence="2" id="KW-1133">Transmembrane helix</keyword>
<feature type="transmembrane region" description="Helical" evidence="2">
    <location>
        <begin position="120"/>
        <end position="141"/>
    </location>
</feature>
<evidence type="ECO:0000313" key="5">
    <source>
        <dbReference type="Proteomes" id="UP000467700"/>
    </source>
</evidence>
<keyword evidence="2" id="KW-0812">Transmembrane</keyword>
<evidence type="ECO:0000259" key="3">
    <source>
        <dbReference type="Pfam" id="PF20152"/>
    </source>
</evidence>
<name>A0A8S0VZG7_CYCAE</name>
<dbReference type="PANTHER" id="PTHR40465">
    <property type="entry name" value="CHROMOSOME 1, WHOLE GENOME SHOTGUN SEQUENCE"/>
    <property type="match status" value="1"/>
</dbReference>
<feature type="domain" description="DUF6534" evidence="3">
    <location>
        <begin position="168"/>
        <end position="256"/>
    </location>
</feature>
<dbReference type="InterPro" id="IPR045339">
    <property type="entry name" value="DUF6534"/>
</dbReference>
<proteinExistence type="predicted"/>
<dbReference type="AlphaFoldDB" id="A0A8S0VZG7"/>
<reference evidence="4 5" key="1">
    <citation type="submission" date="2020-01" db="EMBL/GenBank/DDBJ databases">
        <authorList>
            <person name="Gupta K D."/>
        </authorList>
    </citation>
    <scope>NUCLEOTIDE SEQUENCE [LARGE SCALE GENOMIC DNA]</scope>
</reference>
<dbReference type="PANTHER" id="PTHR40465:SF1">
    <property type="entry name" value="DUF6534 DOMAIN-CONTAINING PROTEIN"/>
    <property type="match status" value="1"/>
</dbReference>
<keyword evidence="5" id="KW-1185">Reference proteome</keyword>